<reference evidence="1 2" key="1">
    <citation type="submission" date="2013-02" db="EMBL/GenBank/DDBJ databases">
        <title>Genome sequence of Candida maltosa Xu316, a potential industrial strain for xylitol and ethanol production.</title>
        <authorList>
            <person name="Yu J."/>
            <person name="Wang Q."/>
            <person name="Geng X."/>
            <person name="Bao W."/>
            <person name="He P."/>
            <person name="Cai J."/>
        </authorList>
    </citation>
    <scope>NUCLEOTIDE SEQUENCE [LARGE SCALE GENOMIC DNA]</scope>
    <source>
        <strain evidence="2">Xu316</strain>
    </source>
</reference>
<dbReference type="EMBL" id="AOGT01001774">
    <property type="protein sequence ID" value="EMG46988.1"/>
    <property type="molecule type" value="Genomic_DNA"/>
</dbReference>
<gene>
    <name evidence="1" type="ORF">G210_2735</name>
</gene>
<evidence type="ECO:0000313" key="2">
    <source>
        <dbReference type="Proteomes" id="UP000011777"/>
    </source>
</evidence>
<accession>M3J4P0</accession>
<comment type="caution">
    <text evidence="1">The sequence shown here is derived from an EMBL/GenBank/DDBJ whole genome shotgun (WGS) entry which is preliminary data.</text>
</comment>
<name>M3J4P0_CANMX</name>
<keyword evidence="2" id="KW-1185">Reference proteome</keyword>
<proteinExistence type="predicted"/>
<dbReference type="HOGENOM" id="CLU_2928882_0_0_1"/>
<protein>
    <submittedName>
        <fullName evidence="1">Uncharacterized protein</fullName>
    </submittedName>
</protein>
<organism evidence="1 2">
    <name type="scientific">Candida maltosa (strain Xu316)</name>
    <name type="common">Yeast</name>
    <dbReference type="NCBI Taxonomy" id="1245528"/>
    <lineage>
        <taxon>Eukaryota</taxon>
        <taxon>Fungi</taxon>
        <taxon>Dikarya</taxon>
        <taxon>Ascomycota</taxon>
        <taxon>Saccharomycotina</taxon>
        <taxon>Pichiomycetes</taxon>
        <taxon>Debaryomycetaceae</taxon>
        <taxon>Candida/Lodderomyces clade</taxon>
        <taxon>Candida</taxon>
    </lineage>
</organism>
<dbReference type="Proteomes" id="UP000011777">
    <property type="component" value="Unassembled WGS sequence"/>
</dbReference>
<evidence type="ECO:0000313" key="1">
    <source>
        <dbReference type="EMBL" id="EMG46988.1"/>
    </source>
</evidence>
<dbReference type="AlphaFoldDB" id="M3J4P0"/>
<sequence length="61" mass="6536">FAGFPKVDLVRAWKKVDLPTLASPTSPTDKLLDARPRIFRGVVDVAGGLASSLVVVTNDRT</sequence>
<feature type="non-terminal residue" evidence="1">
    <location>
        <position position="1"/>
    </location>
</feature>